<accession>A0A061QRA4</accession>
<organism evidence="1">
    <name type="scientific">Tetraselmis sp. GSL018</name>
    <dbReference type="NCBI Taxonomy" id="582737"/>
    <lineage>
        <taxon>Eukaryota</taxon>
        <taxon>Viridiplantae</taxon>
        <taxon>Chlorophyta</taxon>
        <taxon>core chlorophytes</taxon>
        <taxon>Chlorodendrophyceae</taxon>
        <taxon>Chlorodendrales</taxon>
        <taxon>Chlorodendraceae</taxon>
        <taxon>Tetraselmis</taxon>
    </lineage>
</organism>
<evidence type="ECO:0000313" key="1">
    <source>
        <dbReference type="EMBL" id="JAC60901.1"/>
    </source>
</evidence>
<proteinExistence type="predicted"/>
<name>A0A061QRA4_9CHLO</name>
<sequence length="44" mass="4979">MVIKHPARLSKAPFTLFQNSKPCAGTEHLPGFEDCKPRGRDRLQ</sequence>
<dbReference type="AlphaFoldDB" id="A0A061QRA4"/>
<dbReference type="EMBL" id="GBEZ01026296">
    <property type="protein sequence ID" value="JAC60901.1"/>
    <property type="molecule type" value="Transcribed_RNA"/>
</dbReference>
<gene>
    <name evidence="1" type="ORF">TSPGSL018_27684</name>
</gene>
<feature type="non-terminal residue" evidence="1">
    <location>
        <position position="44"/>
    </location>
</feature>
<reference evidence="1" key="1">
    <citation type="submission" date="2014-05" db="EMBL/GenBank/DDBJ databases">
        <title>The transcriptome of the halophilic microalga Tetraselmis sp. GSL018 isolated from the Great Salt Lake, Utah.</title>
        <authorList>
            <person name="Jinkerson R.E."/>
            <person name="D'Adamo S."/>
            <person name="Posewitz M.C."/>
        </authorList>
    </citation>
    <scope>NUCLEOTIDE SEQUENCE</scope>
    <source>
        <strain evidence="1">GSL018</strain>
    </source>
</reference>
<protein>
    <submittedName>
        <fullName evidence="1">Uncharacterized protein</fullName>
    </submittedName>
</protein>